<feature type="active site" evidence="5">
    <location>
        <position position="234"/>
    </location>
</feature>
<evidence type="ECO:0000256" key="5">
    <source>
        <dbReference type="HAMAP-Rule" id="MF_01260"/>
    </source>
</evidence>
<protein>
    <recommendedName>
        <fullName evidence="5">Pimeloyl-[acyl-carrier protein] methyl ester esterase</fullName>
        <ecNumber evidence="5">3.1.1.85</ecNumber>
    </recommendedName>
    <alternativeName>
        <fullName evidence="5">Biotin synthesis protein BioH</fullName>
    </alternativeName>
    <alternativeName>
        <fullName evidence="5">Carboxylesterase BioH</fullName>
    </alternativeName>
</protein>
<keyword evidence="1 5" id="KW-0719">Serine esterase</keyword>
<evidence type="ECO:0000256" key="1">
    <source>
        <dbReference type="ARBA" id="ARBA00022487"/>
    </source>
</evidence>
<dbReference type="SUPFAM" id="SSF53474">
    <property type="entry name" value="alpha/beta-Hydrolases"/>
    <property type="match status" value="1"/>
</dbReference>
<evidence type="ECO:0000313" key="8">
    <source>
        <dbReference type="Proteomes" id="UP001164748"/>
    </source>
</evidence>
<organism evidence="7 8">
    <name type="scientific">Salinivibrio kushneri</name>
    <dbReference type="NCBI Taxonomy" id="1908198"/>
    <lineage>
        <taxon>Bacteria</taxon>
        <taxon>Pseudomonadati</taxon>
        <taxon>Pseudomonadota</taxon>
        <taxon>Gammaproteobacteria</taxon>
        <taxon>Vibrionales</taxon>
        <taxon>Vibrionaceae</taxon>
        <taxon>Salinivibrio</taxon>
    </lineage>
</organism>
<dbReference type="GO" id="GO:0005737">
    <property type="term" value="C:cytoplasm"/>
    <property type="evidence" value="ECO:0007669"/>
    <property type="project" value="UniProtKB-SubCell"/>
</dbReference>
<dbReference type="EC" id="3.1.1.85" evidence="5"/>
<dbReference type="Pfam" id="PF00561">
    <property type="entry name" value="Abhydrolase_1"/>
    <property type="match status" value="1"/>
</dbReference>
<comment type="similarity">
    <text evidence="5">Belongs to the AB hydrolase superfamily. Carboxylesterase BioH family.</text>
</comment>
<sequence>MALCDWQSHGQGPDLVLIHGWGMNSAVWSMLLPYLTAHYRVHCVDLPGFGDSAYQPDLDIEKLAQVLLKESPAHATWIGWSLGGLVATQAALLSPQRVTGLVTIASSPKFVAEPGWRGIKSAVLTDFADQLERDFSQTVERFMALQAMGSPTARKDVKALKQAVFSRPAPDPRALADGLAMLATTDLRQQCEAISVPWLRLYGRLDGLVPASVAEAVSALAPRSQCEVFAHSAHAPFVTEPDEVVDKLLAFLGTNLPPK</sequence>
<comment type="catalytic activity">
    <reaction evidence="5">
        <text>6-carboxyhexanoyl-[ACP] methyl ester + H2O = 6-carboxyhexanoyl-[ACP] + methanol + H(+)</text>
        <dbReference type="Rhea" id="RHEA:42700"/>
        <dbReference type="Rhea" id="RHEA-COMP:9955"/>
        <dbReference type="Rhea" id="RHEA-COMP:10186"/>
        <dbReference type="ChEBI" id="CHEBI:15377"/>
        <dbReference type="ChEBI" id="CHEBI:15378"/>
        <dbReference type="ChEBI" id="CHEBI:17790"/>
        <dbReference type="ChEBI" id="CHEBI:78846"/>
        <dbReference type="ChEBI" id="CHEBI:82735"/>
        <dbReference type="EC" id="3.1.1.85"/>
    </reaction>
</comment>
<dbReference type="PANTHER" id="PTHR43798:SF31">
    <property type="entry name" value="AB HYDROLASE SUPERFAMILY PROTEIN YCLE"/>
    <property type="match status" value="1"/>
</dbReference>
<dbReference type="AlphaFoldDB" id="A0AA47KKS3"/>
<reference evidence="7" key="1">
    <citation type="submission" date="2022-09" db="EMBL/GenBank/DDBJ databases">
        <authorList>
            <person name="Li Z.-J."/>
        </authorList>
    </citation>
    <scope>NUCLEOTIDE SEQUENCE</scope>
    <source>
        <strain evidence="7">TGB11</strain>
    </source>
</reference>
<dbReference type="NCBIfam" id="TIGR01738">
    <property type="entry name" value="bioH"/>
    <property type="match status" value="1"/>
</dbReference>
<evidence type="ECO:0000256" key="4">
    <source>
        <dbReference type="ARBA" id="ARBA00022801"/>
    </source>
</evidence>
<feature type="active site" description="Nucleophile" evidence="5">
    <location>
        <position position="81"/>
    </location>
</feature>
<keyword evidence="2 5" id="KW-0963">Cytoplasm</keyword>
<keyword evidence="3 5" id="KW-0093">Biotin biosynthesis</keyword>
<name>A0AA47KKS3_9GAMM</name>
<comment type="function">
    <text evidence="5">The physiological role of BioH is to remove the methyl group introduced by BioC when the pimeloyl moiety is complete. It allows to synthesize pimeloyl-ACP via the fatty acid synthetic pathway through the hydrolysis of the ester bonds of pimeloyl-ACP esters.</text>
</comment>
<feature type="binding site" evidence="5">
    <location>
        <position position="21"/>
    </location>
    <ligand>
        <name>substrate</name>
    </ligand>
</feature>
<dbReference type="GO" id="GO:0090499">
    <property type="term" value="F:pimelyl-[acyl-carrier protein] methyl ester esterase activity"/>
    <property type="evidence" value="ECO:0007669"/>
    <property type="project" value="UniProtKB-EC"/>
</dbReference>
<dbReference type="Gene3D" id="3.40.50.1820">
    <property type="entry name" value="alpha/beta hydrolase"/>
    <property type="match status" value="1"/>
</dbReference>
<feature type="domain" description="AB hydrolase-1" evidence="6">
    <location>
        <begin position="15"/>
        <end position="241"/>
    </location>
</feature>
<dbReference type="EMBL" id="CP114588">
    <property type="protein sequence ID" value="WBA08755.1"/>
    <property type="molecule type" value="Genomic_DNA"/>
</dbReference>
<feature type="binding site" evidence="5">
    <location>
        <begin position="81"/>
        <end position="82"/>
    </location>
    <ligand>
        <name>substrate</name>
    </ligand>
</feature>
<dbReference type="InterPro" id="IPR010076">
    <property type="entry name" value="BioH"/>
</dbReference>
<evidence type="ECO:0000313" key="7">
    <source>
        <dbReference type="EMBL" id="WBA08755.1"/>
    </source>
</evidence>
<dbReference type="RefSeq" id="WP_269579120.1">
    <property type="nucleotide sequence ID" value="NZ_CP114588.1"/>
</dbReference>
<dbReference type="HAMAP" id="MF_01260">
    <property type="entry name" value="Carboxylester"/>
    <property type="match status" value="1"/>
</dbReference>
<dbReference type="Proteomes" id="UP001164748">
    <property type="component" value="Chromosome"/>
</dbReference>
<accession>A0AA47KKS3</accession>
<evidence type="ECO:0000256" key="3">
    <source>
        <dbReference type="ARBA" id="ARBA00022756"/>
    </source>
</evidence>
<dbReference type="InterPro" id="IPR000073">
    <property type="entry name" value="AB_hydrolase_1"/>
</dbReference>
<evidence type="ECO:0000256" key="2">
    <source>
        <dbReference type="ARBA" id="ARBA00022490"/>
    </source>
</evidence>
<dbReference type="GO" id="GO:0009102">
    <property type="term" value="P:biotin biosynthetic process"/>
    <property type="evidence" value="ECO:0007669"/>
    <property type="project" value="UniProtKB-UniRule"/>
</dbReference>
<dbReference type="GO" id="GO:0016020">
    <property type="term" value="C:membrane"/>
    <property type="evidence" value="ECO:0007669"/>
    <property type="project" value="TreeGrafter"/>
</dbReference>
<comment type="subcellular location">
    <subcellularLocation>
        <location evidence="5">Cytoplasm</location>
    </subcellularLocation>
</comment>
<proteinExistence type="inferred from homology"/>
<dbReference type="InterPro" id="IPR029058">
    <property type="entry name" value="AB_hydrolase_fold"/>
</dbReference>
<feature type="active site" evidence="5">
    <location>
        <position position="206"/>
    </location>
</feature>
<evidence type="ECO:0000259" key="6">
    <source>
        <dbReference type="Pfam" id="PF00561"/>
    </source>
</evidence>
<keyword evidence="4 5" id="KW-0378">Hydrolase</keyword>
<dbReference type="InterPro" id="IPR050266">
    <property type="entry name" value="AB_hydrolase_sf"/>
</dbReference>
<dbReference type="PANTHER" id="PTHR43798">
    <property type="entry name" value="MONOACYLGLYCEROL LIPASE"/>
    <property type="match status" value="1"/>
</dbReference>
<feature type="binding site" evidence="5">
    <location>
        <begin position="142"/>
        <end position="146"/>
    </location>
    <ligand>
        <name>substrate</name>
    </ligand>
</feature>
<gene>
    <name evidence="5 7" type="primary">bioH</name>
    <name evidence="7" type="ORF">N8M53_00550</name>
</gene>
<comment type="pathway">
    <text evidence="5">Cofactor biosynthesis; biotin biosynthesis.</text>
</comment>
<feature type="binding site" evidence="5">
    <location>
        <position position="234"/>
    </location>
    <ligand>
        <name>substrate</name>
    </ligand>
</feature>
<comment type="subunit">
    <text evidence="5">Monomer.</text>
</comment>